<protein>
    <recommendedName>
        <fullName evidence="3">Tetratricopeptide repeat protein</fullName>
    </recommendedName>
</protein>
<evidence type="ECO:0000313" key="1">
    <source>
        <dbReference type="EMBL" id="MBM6940147.1"/>
    </source>
</evidence>
<dbReference type="RefSeq" id="WP_204784561.1">
    <property type="nucleotide sequence ID" value="NZ_CALVGD010000109.1"/>
</dbReference>
<sequence length="302" mass="35363">MKPDIEEKFQQAQIAYENGDPQKTVNILEPVCEDPVSIQINVLYVQALLKVKQYHRAYTEAINYELQYLKNREYFEIWIDVLLDNALFIPARLSVVNYQKLFGKDQVDHYLKMIEQKEDLVASEQANTVKQNLKNFYHLGDQPSWNQQQVLNSADHLPLSQYVIGAQFILRDPFVKPLIRATILNTLLDLQYSKSIAFIWIDNEEHSIIPNKVNEKSREKKIKELREILEERLANDNPIDYENYSQQLQIQLLLLAPFECDIITDSKGWIDILVNNPKSNQDNDVAITKMKNWQQKIQSSLL</sequence>
<name>A0ABS2GV88_9LACO</name>
<reference evidence="1 2" key="1">
    <citation type="journal article" date="2021" name="Sci. Rep.">
        <title>The distribution of antibiotic resistance genes in chicken gut microbiota commensals.</title>
        <authorList>
            <person name="Juricova H."/>
            <person name="Matiasovicova J."/>
            <person name="Kubasova T."/>
            <person name="Cejkova D."/>
            <person name="Rychlik I."/>
        </authorList>
    </citation>
    <scope>NUCLEOTIDE SEQUENCE [LARGE SCALE GENOMIC DNA]</scope>
    <source>
        <strain evidence="1 2">An574</strain>
    </source>
</reference>
<dbReference type="Proteomes" id="UP000785625">
    <property type="component" value="Unassembled WGS sequence"/>
</dbReference>
<gene>
    <name evidence="1" type="ORF">H5975_01365</name>
</gene>
<comment type="caution">
    <text evidence="1">The sequence shown here is derived from an EMBL/GenBank/DDBJ whole genome shotgun (WGS) entry which is preliminary data.</text>
</comment>
<proteinExistence type="predicted"/>
<keyword evidence="2" id="KW-1185">Reference proteome</keyword>
<evidence type="ECO:0008006" key="3">
    <source>
        <dbReference type="Google" id="ProtNLM"/>
    </source>
</evidence>
<dbReference type="EMBL" id="JACJKU010000007">
    <property type="protein sequence ID" value="MBM6940147.1"/>
    <property type="molecule type" value="Genomic_DNA"/>
</dbReference>
<evidence type="ECO:0000313" key="2">
    <source>
        <dbReference type="Proteomes" id="UP000785625"/>
    </source>
</evidence>
<accession>A0ABS2GV88</accession>
<organism evidence="1 2">
    <name type="scientific">Limosilactobacillus coleohominis</name>
    <dbReference type="NCBI Taxonomy" id="181675"/>
    <lineage>
        <taxon>Bacteria</taxon>
        <taxon>Bacillati</taxon>
        <taxon>Bacillota</taxon>
        <taxon>Bacilli</taxon>
        <taxon>Lactobacillales</taxon>
        <taxon>Lactobacillaceae</taxon>
        <taxon>Limosilactobacillus</taxon>
    </lineage>
</organism>